<gene>
    <name evidence="1" type="ORF">MILVUS5_LOCUS13385</name>
</gene>
<organism evidence="1 2">
    <name type="scientific">Trifolium pratense</name>
    <name type="common">Red clover</name>
    <dbReference type="NCBI Taxonomy" id="57577"/>
    <lineage>
        <taxon>Eukaryota</taxon>
        <taxon>Viridiplantae</taxon>
        <taxon>Streptophyta</taxon>
        <taxon>Embryophyta</taxon>
        <taxon>Tracheophyta</taxon>
        <taxon>Spermatophyta</taxon>
        <taxon>Magnoliopsida</taxon>
        <taxon>eudicotyledons</taxon>
        <taxon>Gunneridae</taxon>
        <taxon>Pentapetalae</taxon>
        <taxon>rosids</taxon>
        <taxon>fabids</taxon>
        <taxon>Fabales</taxon>
        <taxon>Fabaceae</taxon>
        <taxon>Papilionoideae</taxon>
        <taxon>50 kb inversion clade</taxon>
        <taxon>NPAAA clade</taxon>
        <taxon>Hologalegina</taxon>
        <taxon>IRL clade</taxon>
        <taxon>Trifolieae</taxon>
        <taxon>Trifolium</taxon>
    </lineage>
</organism>
<protein>
    <submittedName>
        <fullName evidence="1">Uncharacterized protein</fullName>
    </submittedName>
</protein>
<dbReference type="EMBL" id="CASHSV030000034">
    <property type="protein sequence ID" value="CAJ2644326.1"/>
    <property type="molecule type" value="Genomic_DNA"/>
</dbReference>
<evidence type="ECO:0000313" key="2">
    <source>
        <dbReference type="Proteomes" id="UP001177021"/>
    </source>
</evidence>
<sequence length="205" mass="23098">MSSWNNNSPCAACKIQRRKCTQECIFAPYFPPDNPQKFAYVHKVFGASNVAKLLNEVNISQREDAVKSLAYEAEARLRDPVYGCVGLISHLQTKLRDLQNELVNAKKELASFHSPPQPPLLLPPAAATGSSYFSFGSSSAQQRHHEIFNFSGNNNNINNSFSSFQMHPFQNQLMISSSSSSQPQTQIHNQFFSKKMLKEERQNLD</sequence>
<keyword evidence="2" id="KW-1185">Reference proteome</keyword>
<proteinExistence type="predicted"/>
<name>A0ACB0JKE8_TRIPR</name>
<reference evidence="1" key="1">
    <citation type="submission" date="2023-10" db="EMBL/GenBank/DDBJ databases">
        <authorList>
            <person name="Rodriguez Cubillos JULIANA M."/>
            <person name="De Vega J."/>
        </authorList>
    </citation>
    <scope>NUCLEOTIDE SEQUENCE</scope>
</reference>
<dbReference type="Proteomes" id="UP001177021">
    <property type="component" value="Unassembled WGS sequence"/>
</dbReference>
<comment type="caution">
    <text evidence="1">The sequence shown here is derived from an EMBL/GenBank/DDBJ whole genome shotgun (WGS) entry which is preliminary data.</text>
</comment>
<evidence type="ECO:0000313" key="1">
    <source>
        <dbReference type="EMBL" id="CAJ2644326.1"/>
    </source>
</evidence>
<accession>A0ACB0JKE8</accession>